<organism evidence="3 4">
    <name type="scientific">Moraxella bovoculi 237</name>
    <dbReference type="NCBI Taxonomy" id="743974"/>
    <lineage>
        <taxon>Bacteria</taxon>
        <taxon>Pseudomonadati</taxon>
        <taxon>Pseudomonadota</taxon>
        <taxon>Gammaproteobacteria</taxon>
        <taxon>Moraxellales</taxon>
        <taxon>Moraxellaceae</taxon>
        <taxon>Moraxella</taxon>
    </lineage>
</organism>
<name>A0A066UFF3_9GAMM</name>
<comment type="caution">
    <text evidence="3">The sequence shown here is derived from an EMBL/GenBank/DDBJ whole genome shotgun (WGS) entry which is preliminary data.</text>
</comment>
<feature type="domain" description="Calcineurin-like phosphoesterase" evidence="2">
    <location>
        <begin position="141"/>
        <end position="312"/>
    </location>
</feature>
<dbReference type="AlphaFoldDB" id="A0A066UFF3"/>
<dbReference type="eggNOG" id="COG1408">
    <property type="taxonomic scope" value="Bacteria"/>
</dbReference>
<keyword evidence="4" id="KW-1185">Reference proteome</keyword>
<dbReference type="EMBL" id="AOMT01000003">
    <property type="protein sequence ID" value="KDN26131.1"/>
    <property type="molecule type" value="Genomic_DNA"/>
</dbReference>
<dbReference type="GeneID" id="301974533"/>
<dbReference type="Pfam" id="PF00149">
    <property type="entry name" value="Metallophos"/>
    <property type="match status" value="1"/>
</dbReference>
<evidence type="ECO:0000313" key="3">
    <source>
        <dbReference type="EMBL" id="KDN26131.1"/>
    </source>
</evidence>
<dbReference type="SUPFAM" id="SSF56300">
    <property type="entry name" value="Metallo-dependent phosphatases"/>
    <property type="match status" value="1"/>
</dbReference>
<dbReference type="RefSeq" id="WP_036361814.1">
    <property type="nucleotide sequence ID" value="NZ_AOMT01000003.1"/>
</dbReference>
<dbReference type="OrthoDB" id="9780884at2"/>
<dbReference type="InterPro" id="IPR051158">
    <property type="entry name" value="Metallophosphoesterase_sf"/>
</dbReference>
<feature type="transmembrane region" description="Helical" evidence="1">
    <location>
        <begin position="100"/>
        <end position="121"/>
    </location>
</feature>
<protein>
    <submittedName>
        <fullName evidence="3">Metallophosphoesterase</fullName>
    </submittedName>
</protein>
<evidence type="ECO:0000313" key="4">
    <source>
        <dbReference type="Proteomes" id="UP000035860"/>
    </source>
</evidence>
<evidence type="ECO:0000259" key="2">
    <source>
        <dbReference type="Pfam" id="PF00149"/>
    </source>
</evidence>
<proteinExistence type="predicted"/>
<dbReference type="InterPro" id="IPR029052">
    <property type="entry name" value="Metallo-depent_PP-like"/>
</dbReference>
<evidence type="ECO:0000256" key="1">
    <source>
        <dbReference type="SAM" id="Phobius"/>
    </source>
</evidence>
<gene>
    <name evidence="3" type="ORF">MBO_00240</name>
</gene>
<dbReference type="Gene3D" id="3.60.21.10">
    <property type="match status" value="1"/>
</dbReference>
<feature type="transmembrane region" description="Helical" evidence="1">
    <location>
        <begin position="63"/>
        <end position="85"/>
    </location>
</feature>
<dbReference type="PANTHER" id="PTHR31302:SF0">
    <property type="entry name" value="TRANSMEMBRANE PROTEIN WITH METALLOPHOSPHOESTERASE DOMAIN"/>
    <property type="match status" value="1"/>
</dbReference>
<dbReference type="PANTHER" id="PTHR31302">
    <property type="entry name" value="TRANSMEMBRANE PROTEIN WITH METALLOPHOSPHOESTERASE DOMAIN-RELATED"/>
    <property type="match status" value="1"/>
</dbReference>
<accession>A0A066UFF3</accession>
<keyword evidence="1" id="KW-0472">Membrane</keyword>
<sequence>MRIVFMLITVALFQLCAFMVGRGIFWLIQPWLPNARTWVVIATLVVSNLFLATLFLGQFRIALGYLSVLWLGVLTIAVICVMNVLCQKLSLANAQVYDVGIRAAALCGFVGLIGMSLYNAYTPTVRHLSIQIDKPMAHPVRLALASDLHLGRMFGVNQLEQLANILKQERAELLLMPGDIMDDNTHVYEAQNMRPAFGSVVSAASSGVVASLGNHDLYDVSSRRAIAEAVRATGAVLLDDQVAVINVGGVLLSLIGRFDDHKTDRKTTEQLLAELPQEAQEYPVILLDHRPSQVDENVQLPIDVQVSGHTHNGQIFPANFIVKILNRVSYGHKEINNTHVIVSSGYGFWGIPFRLGSQSEVWVIELSGKK</sequence>
<keyword evidence="1" id="KW-1133">Transmembrane helix</keyword>
<dbReference type="InterPro" id="IPR004843">
    <property type="entry name" value="Calcineurin-like_PHP"/>
</dbReference>
<reference evidence="3 4" key="1">
    <citation type="journal article" date="2014" name="Genome Announc.">
        <title>Draft Genome Sequence of Moraxella bovoculi Strain 237T (ATCC BAA-1259T) Isolated from a Calf with Infectious Bovine Keratoconjunctivitis.</title>
        <authorList>
            <person name="Calcutt M.J."/>
            <person name="Foecking M.F."/>
            <person name="Martin N.T."/>
            <person name="Mhlanga-Mutangadura T."/>
            <person name="Reilly T.J."/>
        </authorList>
    </citation>
    <scope>NUCLEOTIDE SEQUENCE [LARGE SCALE GENOMIC DNA]</scope>
    <source>
        <strain evidence="3 4">237</strain>
    </source>
</reference>
<dbReference type="Proteomes" id="UP000035860">
    <property type="component" value="Unassembled WGS sequence"/>
</dbReference>
<keyword evidence="1" id="KW-0812">Transmembrane</keyword>
<feature type="transmembrane region" description="Helical" evidence="1">
    <location>
        <begin position="38"/>
        <end position="56"/>
    </location>
</feature>
<dbReference type="GO" id="GO:0016787">
    <property type="term" value="F:hydrolase activity"/>
    <property type="evidence" value="ECO:0007669"/>
    <property type="project" value="InterPro"/>
</dbReference>